<dbReference type="AlphaFoldDB" id="A0AAW2B9V1"/>
<keyword evidence="3" id="KW-1185">Reference proteome</keyword>
<reference evidence="2 3" key="1">
    <citation type="submission" date="2024-05" db="EMBL/GenBank/DDBJ databases">
        <title>A high-quality chromosomal-level genome assembly of Topmouth culter (Culter alburnus).</title>
        <authorList>
            <person name="Zhao H."/>
        </authorList>
    </citation>
    <scope>NUCLEOTIDE SEQUENCE [LARGE SCALE GENOMIC DNA]</scope>
    <source>
        <strain evidence="2">CATC2023</strain>
        <tissue evidence="2">Muscle</tissue>
    </source>
</reference>
<feature type="compositionally biased region" description="Polar residues" evidence="1">
    <location>
        <begin position="288"/>
        <end position="304"/>
    </location>
</feature>
<accession>A0AAW2B9V1</accession>
<dbReference type="PANTHER" id="PTHR38706:SF2">
    <property type="match status" value="1"/>
</dbReference>
<proteinExistence type="predicted"/>
<feature type="compositionally biased region" description="Polar residues" evidence="1">
    <location>
        <begin position="230"/>
        <end position="242"/>
    </location>
</feature>
<gene>
    <name evidence="2" type="ORF">ABG768_001341</name>
</gene>
<name>A0AAW2B9V1_CULAL</name>
<evidence type="ECO:0000313" key="3">
    <source>
        <dbReference type="Proteomes" id="UP001479290"/>
    </source>
</evidence>
<feature type="region of interest" description="Disordered" evidence="1">
    <location>
        <begin position="351"/>
        <end position="377"/>
    </location>
</feature>
<dbReference type="EMBL" id="JAWDJR010000001">
    <property type="protein sequence ID" value="KAK9981817.1"/>
    <property type="molecule type" value="Genomic_DNA"/>
</dbReference>
<sequence length="408" mass="46542">MMQTLNELSHLRDSRFGQPWPRHGLKLLYWFANDCVSFGNENIMISECDPADGDFGFHLFENRYDENGDKLLPDIDFPYYVVGNLNSPGAEELPEYISDKYNYEYNINTDRIIVSLYDEEWFHRVYVTQHHNRSNDYDPNATYRISRGLLMIIKRMCLEHFLEEMDYYTSILPVINYSPQTTNTFSLDFTAVTPSSSDSDDSESPAAIQLDDNKMTGYCTAIRPVTSYRPQTTHTDFTAVSQPSSDPDDSEPPPTQRNYTKIQLDDYERTGYYKYIQPVAPAPVTDYRPQTTNTDFTAVSQPSSGPAHHEPLASPRNYTKIQIDNDKNTGYYPYIPTPAINYSPQTTNTVSPDFTAVTPSSSDSDDTESSATKNNDTIIQICDDTPTLNPSEKLPKKKGLCRRFCTIL</sequence>
<dbReference type="PANTHER" id="PTHR38706">
    <property type="entry name" value="SI:CH211-198C19.1-RELATED"/>
    <property type="match status" value="1"/>
</dbReference>
<protein>
    <submittedName>
        <fullName evidence="2">Uncharacterized protein</fullName>
    </submittedName>
</protein>
<feature type="region of interest" description="Disordered" evidence="1">
    <location>
        <begin position="284"/>
        <end position="315"/>
    </location>
</feature>
<dbReference type="Proteomes" id="UP001479290">
    <property type="component" value="Unassembled WGS sequence"/>
</dbReference>
<feature type="region of interest" description="Disordered" evidence="1">
    <location>
        <begin position="230"/>
        <end position="259"/>
    </location>
</feature>
<comment type="caution">
    <text evidence="2">The sequence shown here is derived from an EMBL/GenBank/DDBJ whole genome shotgun (WGS) entry which is preliminary data.</text>
</comment>
<evidence type="ECO:0000256" key="1">
    <source>
        <dbReference type="SAM" id="MobiDB-lite"/>
    </source>
</evidence>
<evidence type="ECO:0000313" key="2">
    <source>
        <dbReference type="EMBL" id="KAK9981817.1"/>
    </source>
</evidence>
<organism evidence="2 3">
    <name type="scientific">Culter alburnus</name>
    <name type="common">Topmouth culter</name>
    <dbReference type="NCBI Taxonomy" id="194366"/>
    <lineage>
        <taxon>Eukaryota</taxon>
        <taxon>Metazoa</taxon>
        <taxon>Chordata</taxon>
        <taxon>Craniata</taxon>
        <taxon>Vertebrata</taxon>
        <taxon>Euteleostomi</taxon>
        <taxon>Actinopterygii</taxon>
        <taxon>Neopterygii</taxon>
        <taxon>Teleostei</taxon>
        <taxon>Ostariophysi</taxon>
        <taxon>Cypriniformes</taxon>
        <taxon>Xenocyprididae</taxon>
        <taxon>Xenocypridinae</taxon>
        <taxon>Culter</taxon>
    </lineage>
</organism>